<dbReference type="GO" id="GO:0008198">
    <property type="term" value="F:ferrous iron binding"/>
    <property type="evidence" value="ECO:0007669"/>
    <property type="project" value="TreeGrafter"/>
</dbReference>
<evidence type="ECO:0000256" key="3">
    <source>
        <dbReference type="ARBA" id="ARBA00022896"/>
    </source>
</evidence>
<organism evidence="8 9">
    <name type="scientific">Amnimonas aquatica</name>
    <dbReference type="NCBI Taxonomy" id="2094561"/>
    <lineage>
        <taxon>Bacteria</taxon>
        <taxon>Pseudomonadati</taxon>
        <taxon>Pseudomonadota</taxon>
        <taxon>Gammaproteobacteria</taxon>
        <taxon>Moraxellales</taxon>
        <taxon>Moraxellaceae</taxon>
        <taxon>Amnimonas</taxon>
    </lineage>
</organism>
<protein>
    <submittedName>
        <fullName evidence="8">2OG-Fe(II) oxygenase</fullName>
    </submittedName>
</protein>
<dbReference type="AlphaFoldDB" id="A0A2P6ASM7"/>
<dbReference type="SMART" id="SM00702">
    <property type="entry name" value="P4Hc"/>
    <property type="match status" value="1"/>
</dbReference>
<comment type="caution">
    <text evidence="8">The sequence shown here is derived from an EMBL/GenBank/DDBJ whole genome shotgun (WGS) entry which is preliminary data.</text>
</comment>
<gene>
    <name evidence="8" type="ORF">C5O18_05605</name>
</gene>
<keyword evidence="5" id="KW-0560">Oxidoreductase</keyword>
<evidence type="ECO:0000259" key="7">
    <source>
        <dbReference type="PROSITE" id="PS51471"/>
    </source>
</evidence>
<keyword evidence="3" id="KW-0847">Vitamin C</keyword>
<dbReference type="PANTHER" id="PTHR12907">
    <property type="entry name" value="EGL NINE HOMOLOG-RELATED"/>
    <property type="match status" value="1"/>
</dbReference>
<comment type="cofactor">
    <cofactor evidence="1">
        <name>L-ascorbate</name>
        <dbReference type="ChEBI" id="CHEBI:38290"/>
    </cofactor>
</comment>
<keyword evidence="9" id="KW-1185">Reference proteome</keyword>
<dbReference type="PROSITE" id="PS51471">
    <property type="entry name" value="FE2OG_OXY"/>
    <property type="match status" value="1"/>
</dbReference>
<accession>A0A2P6ASM7</accession>
<dbReference type="GO" id="GO:0031543">
    <property type="term" value="F:peptidyl-proline dioxygenase activity"/>
    <property type="evidence" value="ECO:0007669"/>
    <property type="project" value="TreeGrafter"/>
</dbReference>
<evidence type="ECO:0000313" key="9">
    <source>
        <dbReference type="Proteomes" id="UP000243900"/>
    </source>
</evidence>
<evidence type="ECO:0000256" key="2">
    <source>
        <dbReference type="ARBA" id="ARBA00022723"/>
    </source>
</evidence>
<proteinExistence type="predicted"/>
<name>A0A2P6ASM7_9GAMM</name>
<dbReference type="InterPro" id="IPR005123">
    <property type="entry name" value="Oxoglu/Fe-dep_dioxygenase_dom"/>
</dbReference>
<dbReference type="GO" id="GO:0031418">
    <property type="term" value="F:L-ascorbic acid binding"/>
    <property type="evidence" value="ECO:0007669"/>
    <property type="project" value="UniProtKB-KW"/>
</dbReference>
<keyword evidence="2" id="KW-0479">Metal-binding</keyword>
<feature type="domain" description="Fe2OG dioxygenase" evidence="7">
    <location>
        <begin position="102"/>
        <end position="210"/>
    </location>
</feature>
<dbReference type="RefSeq" id="WP_105192222.1">
    <property type="nucleotide sequence ID" value="NZ_PTQZ01000108.1"/>
</dbReference>
<dbReference type="OrthoDB" id="9783171at2"/>
<evidence type="ECO:0000313" key="8">
    <source>
        <dbReference type="EMBL" id="PQA42912.1"/>
    </source>
</evidence>
<evidence type="ECO:0000256" key="1">
    <source>
        <dbReference type="ARBA" id="ARBA00001961"/>
    </source>
</evidence>
<keyword evidence="4" id="KW-0223">Dioxygenase</keyword>
<dbReference type="GO" id="GO:0071456">
    <property type="term" value="P:cellular response to hypoxia"/>
    <property type="evidence" value="ECO:0007669"/>
    <property type="project" value="TreeGrafter"/>
</dbReference>
<dbReference type="Gene3D" id="2.60.120.620">
    <property type="entry name" value="q2cbj1_9rhob like domain"/>
    <property type="match status" value="1"/>
</dbReference>
<dbReference type="PANTHER" id="PTHR12907:SF26">
    <property type="entry name" value="HIF PROLYL HYDROXYLASE, ISOFORM C"/>
    <property type="match status" value="1"/>
</dbReference>
<evidence type="ECO:0000256" key="5">
    <source>
        <dbReference type="ARBA" id="ARBA00023002"/>
    </source>
</evidence>
<dbReference type="EMBL" id="PTQZ01000108">
    <property type="protein sequence ID" value="PQA42912.1"/>
    <property type="molecule type" value="Genomic_DNA"/>
</dbReference>
<evidence type="ECO:0000256" key="4">
    <source>
        <dbReference type="ARBA" id="ARBA00022964"/>
    </source>
</evidence>
<reference evidence="9" key="1">
    <citation type="submission" date="2018-02" db="EMBL/GenBank/DDBJ databases">
        <title>Genome sequencing of Solimonas sp. HR-BB.</title>
        <authorList>
            <person name="Lee Y."/>
            <person name="Jeon C.O."/>
        </authorList>
    </citation>
    <scope>NUCLEOTIDE SEQUENCE [LARGE SCALE GENOMIC DNA]</scope>
    <source>
        <strain evidence="9">HR-E</strain>
    </source>
</reference>
<dbReference type="InterPro" id="IPR051559">
    <property type="entry name" value="HIF_prolyl_hydroxylases"/>
</dbReference>
<keyword evidence="6" id="KW-0408">Iron</keyword>
<dbReference type="Proteomes" id="UP000243900">
    <property type="component" value="Unassembled WGS sequence"/>
</dbReference>
<sequence>MIPALSGHDWPALIERVLAVLPEPGWVVLPDALPADLVAALREELVARDAAGVLHAAGIGRGAAHQVRGSVRGDRIAWLQASWPAAARYLALMDSLRQALNRAFFLGLDEYEAHYACYEPGGFYRRHVDRHAGGADGQGQRVISTVCYLSEPGWPADAGGELLLHPEGHDDPVRVRPEGGTLLVFRSDNLPHEVLAANRQRLSIAGWMRTRGD</sequence>
<dbReference type="InterPro" id="IPR006620">
    <property type="entry name" value="Pro_4_hyd_alph"/>
</dbReference>
<dbReference type="Pfam" id="PF13640">
    <property type="entry name" value="2OG-FeII_Oxy_3"/>
    <property type="match status" value="1"/>
</dbReference>
<evidence type="ECO:0000256" key="6">
    <source>
        <dbReference type="ARBA" id="ARBA00023004"/>
    </source>
</evidence>
<dbReference type="InterPro" id="IPR044862">
    <property type="entry name" value="Pro_4_hyd_alph_FE2OG_OXY"/>
</dbReference>